<comment type="caution">
    <text evidence="5">The sequence shown here is derived from an EMBL/GenBank/DDBJ whole genome shotgun (WGS) entry which is preliminary data.</text>
</comment>
<dbReference type="RefSeq" id="WP_345422662.1">
    <property type="nucleotide sequence ID" value="NZ_BAABHO010000057.1"/>
</dbReference>
<keyword evidence="2" id="KW-0808">Transferase</keyword>
<organism evidence="5 6">
    <name type="scientific">Actinomycetospora chlora</name>
    <dbReference type="NCBI Taxonomy" id="663608"/>
    <lineage>
        <taxon>Bacteria</taxon>
        <taxon>Bacillati</taxon>
        <taxon>Actinomycetota</taxon>
        <taxon>Actinomycetes</taxon>
        <taxon>Pseudonocardiales</taxon>
        <taxon>Pseudonocardiaceae</taxon>
        <taxon>Actinomycetospora</taxon>
    </lineage>
</organism>
<feature type="domain" description="Glycosyltransferase subfamily 4-like N-terminal" evidence="4">
    <location>
        <begin position="17"/>
        <end position="199"/>
    </location>
</feature>
<dbReference type="Pfam" id="PF13439">
    <property type="entry name" value="Glyco_transf_4"/>
    <property type="match status" value="1"/>
</dbReference>
<dbReference type="PANTHER" id="PTHR45947">
    <property type="entry name" value="SULFOQUINOVOSYL TRANSFERASE SQD2"/>
    <property type="match status" value="1"/>
</dbReference>
<dbReference type="InterPro" id="IPR001296">
    <property type="entry name" value="Glyco_trans_1"/>
</dbReference>
<dbReference type="SUPFAM" id="SSF53756">
    <property type="entry name" value="UDP-Glycosyltransferase/glycogen phosphorylase"/>
    <property type="match status" value="1"/>
</dbReference>
<name>A0ABP9CAJ1_9PSEU</name>
<accession>A0ABP9CAJ1</accession>
<dbReference type="CDD" id="cd03801">
    <property type="entry name" value="GT4_PimA-like"/>
    <property type="match status" value="1"/>
</dbReference>
<protein>
    <submittedName>
        <fullName evidence="5">Glycosyltransferase</fullName>
    </submittedName>
</protein>
<evidence type="ECO:0000256" key="2">
    <source>
        <dbReference type="ARBA" id="ARBA00022679"/>
    </source>
</evidence>
<gene>
    <name evidence="5" type="ORF">GCM10023200_51410</name>
</gene>
<feature type="domain" description="Glycosyl transferase family 1" evidence="3">
    <location>
        <begin position="214"/>
        <end position="353"/>
    </location>
</feature>
<evidence type="ECO:0000313" key="5">
    <source>
        <dbReference type="EMBL" id="GAA4807496.1"/>
    </source>
</evidence>
<dbReference type="EMBL" id="BAABHO010000057">
    <property type="protein sequence ID" value="GAA4807496.1"/>
    <property type="molecule type" value="Genomic_DNA"/>
</dbReference>
<dbReference type="InterPro" id="IPR050194">
    <property type="entry name" value="Glycosyltransferase_grp1"/>
</dbReference>
<dbReference type="Proteomes" id="UP001500928">
    <property type="component" value="Unassembled WGS sequence"/>
</dbReference>
<keyword evidence="1" id="KW-0328">Glycosyltransferase</keyword>
<dbReference type="Gene3D" id="3.40.50.2000">
    <property type="entry name" value="Glycogen Phosphorylase B"/>
    <property type="match status" value="2"/>
</dbReference>
<evidence type="ECO:0000256" key="1">
    <source>
        <dbReference type="ARBA" id="ARBA00022676"/>
    </source>
</evidence>
<reference evidence="6" key="1">
    <citation type="journal article" date="2019" name="Int. J. Syst. Evol. Microbiol.">
        <title>The Global Catalogue of Microorganisms (GCM) 10K type strain sequencing project: providing services to taxonomists for standard genome sequencing and annotation.</title>
        <authorList>
            <consortium name="The Broad Institute Genomics Platform"/>
            <consortium name="The Broad Institute Genome Sequencing Center for Infectious Disease"/>
            <person name="Wu L."/>
            <person name="Ma J."/>
        </authorList>
    </citation>
    <scope>NUCLEOTIDE SEQUENCE [LARGE SCALE GENOMIC DNA]</scope>
    <source>
        <strain evidence="6">JCM 17979</strain>
    </source>
</reference>
<evidence type="ECO:0000259" key="3">
    <source>
        <dbReference type="Pfam" id="PF00534"/>
    </source>
</evidence>
<dbReference type="Pfam" id="PF00534">
    <property type="entry name" value="Glycos_transf_1"/>
    <property type="match status" value="1"/>
</dbReference>
<evidence type="ECO:0000313" key="6">
    <source>
        <dbReference type="Proteomes" id="UP001500928"/>
    </source>
</evidence>
<proteinExistence type="predicted"/>
<evidence type="ECO:0000259" key="4">
    <source>
        <dbReference type="Pfam" id="PF13439"/>
    </source>
</evidence>
<sequence>MRIAVVHSFYSSRVPSGENQVVLAQVEALRAAGHEVALVARYTDERLRRASYPVEAALTTATGVGPDPTAELAAFRPDVVHVHNLFPNFGTAWLRDWPGRVVATLHNFRPMCANGYLFRDGAPCTACPSGDRWAAVRHGCFHGSRVASLPLAWRGRHGVVGDPLLARADEVVVLSERARRTYADAGVPDEHLHVVPNFVADLPPATAGSAGDRFLLVARLTPEKGVLELVRSWPAGVGLDIVGEGELRGAIEEAAPVGVRLLGGLDNAALRAAMPGYAGLVISSRWFEGLPTVYLEALAAGLPVLAVAGNSAADDVAEHDVGVVTGSSPTGDELRAAIATITAGGAALRRRAGEVFRARFTAPTWCEAITAVYGGTAARPTVPAEPLAA</sequence>
<keyword evidence="6" id="KW-1185">Reference proteome</keyword>
<dbReference type="PANTHER" id="PTHR45947:SF13">
    <property type="entry name" value="TRANSFERASE"/>
    <property type="match status" value="1"/>
</dbReference>
<dbReference type="InterPro" id="IPR028098">
    <property type="entry name" value="Glyco_trans_4-like_N"/>
</dbReference>